<dbReference type="WBParaSite" id="Pan_g14775.t1">
    <property type="protein sequence ID" value="Pan_g14775.t1"/>
    <property type="gene ID" value="Pan_g14775"/>
</dbReference>
<dbReference type="GO" id="GO:0016020">
    <property type="term" value="C:membrane"/>
    <property type="evidence" value="ECO:0007669"/>
    <property type="project" value="UniProtKB-SubCell"/>
</dbReference>
<dbReference type="PANTHER" id="PTHR11785:SF528">
    <property type="entry name" value="AMINO ACID TRANSPORTER PROTEIN JHI-21"/>
    <property type="match status" value="1"/>
</dbReference>
<feature type="transmembrane region" description="Helical" evidence="6">
    <location>
        <begin position="384"/>
        <end position="411"/>
    </location>
</feature>
<evidence type="ECO:0000313" key="8">
    <source>
        <dbReference type="WBParaSite" id="Pan_g14775.t1"/>
    </source>
</evidence>
<feature type="transmembrane region" description="Helical" evidence="6">
    <location>
        <begin position="276"/>
        <end position="294"/>
    </location>
</feature>
<reference evidence="7" key="1">
    <citation type="journal article" date="2013" name="Genetics">
        <title>The draft genome and transcriptome of Panagrellus redivivus are shaped by the harsh demands of a free-living lifestyle.</title>
        <authorList>
            <person name="Srinivasan J."/>
            <person name="Dillman A.R."/>
            <person name="Macchietto M.G."/>
            <person name="Heikkinen L."/>
            <person name="Lakso M."/>
            <person name="Fracchia K.M."/>
            <person name="Antoshechkin I."/>
            <person name="Mortazavi A."/>
            <person name="Wong G."/>
            <person name="Sternberg P.W."/>
        </authorList>
    </citation>
    <scope>NUCLEOTIDE SEQUENCE [LARGE SCALE GENOMIC DNA]</scope>
    <source>
        <strain evidence="7">MT8872</strain>
    </source>
</reference>
<keyword evidence="7" id="KW-1185">Reference proteome</keyword>
<feature type="transmembrane region" description="Helical" evidence="6">
    <location>
        <begin position="301"/>
        <end position="326"/>
    </location>
</feature>
<evidence type="ECO:0000256" key="2">
    <source>
        <dbReference type="ARBA" id="ARBA00022692"/>
    </source>
</evidence>
<evidence type="ECO:0000256" key="6">
    <source>
        <dbReference type="SAM" id="Phobius"/>
    </source>
</evidence>
<feature type="transmembrane region" description="Helical" evidence="6">
    <location>
        <begin position="477"/>
        <end position="496"/>
    </location>
</feature>
<keyword evidence="4 6" id="KW-0472">Membrane</keyword>
<evidence type="ECO:0000256" key="1">
    <source>
        <dbReference type="ARBA" id="ARBA00004141"/>
    </source>
</evidence>
<feature type="compositionally biased region" description="Low complexity" evidence="5">
    <location>
        <begin position="113"/>
        <end position="124"/>
    </location>
</feature>
<feature type="region of interest" description="Disordered" evidence="5">
    <location>
        <begin position="1"/>
        <end position="143"/>
    </location>
</feature>
<comment type="subcellular location">
    <subcellularLocation>
        <location evidence="1">Membrane</location>
        <topology evidence="1">Multi-pass membrane protein</topology>
    </subcellularLocation>
</comment>
<name>A0A7E4UZN3_PANRE</name>
<feature type="transmembrane region" description="Helical" evidence="6">
    <location>
        <begin position="189"/>
        <end position="212"/>
    </location>
</feature>
<feature type="transmembrane region" description="Helical" evidence="6">
    <location>
        <begin position="156"/>
        <end position="177"/>
    </location>
</feature>
<dbReference type="Proteomes" id="UP000492821">
    <property type="component" value="Unassembled WGS sequence"/>
</dbReference>
<evidence type="ECO:0000256" key="3">
    <source>
        <dbReference type="ARBA" id="ARBA00022989"/>
    </source>
</evidence>
<proteinExistence type="predicted"/>
<reference evidence="8" key="2">
    <citation type="submission" date="2020-10" db="UniProtKB">
        <authorList>
            <consortium name="WormBaseParasite"/>
        </authorList>
    </citation>
    <scope>IDENTIFICATION</scope>
</reference>
<accession>A0A7E4UZN3</accession>
<feature type="transmembrane region" description="Helical" evidence="6">
    <location>
        <begin position="565"/>
        <end position="585"/>
    </location>
</feature>
<keyword evidence="3 6" id="KW-1133">Transmembrane helix</keyword>
<feature type="transmembrane region" description="Helical" evidence="6">
    <location>
        <begin position="431"/>
        <end position="457"/>
    </location>
</feature>
<feature type="transmembrane region" description="Helical" evidence="6">
    <location>
        <begin position="346"/>
        <end position="363"/>
    </location>
</feature>
<feature type="transmembrane region" description="Helical" evidence="6">
    <location>
        <begin position="233"/>
        <end position="256"/>
    </location>
</feature>
<dbReference type="InterPro" id="IPR050598">
    <property type="entry name" value="AminoAcid_Transporter"/>
</dbReference>
<organism evidence="7 8">
    <name type="scientific">Panagrellus redivivus</name>
    <name type="common">Microworm</name>
    <dbReference type="NCBI Taxonomy" id="6233"/>
    <lineage>
        <taxon>Eukaryota</taxon>
        <taxon>Metazoa</taxon>
        <taxon>Ecdysozoa</taxon>
        <taxon>Nematoda</taxon>
        <taxon>Chromadorea</taxon>
        <taxon>Rhabditida</taxon>
        <taxon>Tylenchina</taxon>
        <taxon>Panagrolaimomorpha</taxon>
        <taxon>Panagrolaimoidea</taxon>
        <taxon>Panagrolaimidae</taxon>
        <taxon>Panagrellus</taxon>
    </lineage>
</organism>
<evidence type="ECO:0000313" key="7">
    <source>
        <dbReference type="Proteomes" id="UP000492821"/>
    </source>
</evidence>
<evidence type="ECO:0000256" key="5">
    <source>
        <dbReference type="SAM" id="MobiDB-lite"/>
    </source>
</evidence>
<keyword evidence="2 6" id="KW-0812">Transmembrane</keyword>
<dbReference type="InterPro" id="IPR002293">
    <property type="entry name" value="AA/rel_permease1"/>
</dbReference>
<dbReference type="PANTHER" id="PTHR11785">
    <property type="entry name" value="AMINO ACID TRANSPORTER"/>
    <property type="match status" value="1"/>
</dbReference>
<dbReference type="Pfam" id="PF13520">
    <property type="entry name" value="AA_permease_2"/>
    <property type="match status" value="1"/>
</dbReference>
<dbReference type="GO" id="GO:0015179">
    <property type="term" value="F:L-amino acid transmembrane transporter activity"/>
    <property type="evidence" value="ECO:0007669"/>
    <property type="project" value="TreeGrafter"/>
</dbReference>
<dbReference type="Gene3D" id="1.20.1740.10">
    <property type="entry name" value="Amino acid/polyamine transporter I"/>
    <property type="match status" value="1"/>
</dbReference>
<evidence type="ECO:0000256" key="4">
    <source>
        <dbReference type="ARBA" id="ARBA00023136"/>
    </source>
</evidence>
<sequence>MPSTRKSPAPVASQPSTASKSREPVGSKPSGSATVSKEPVGAKPSGSATASKEPLGSKPSASATLSKEPVKPSAEPTTSQAPGAGGTLSAEPSSKPSPKDGRPSAETATVDHSPSPDAPAVPAATTEGSQAPPGATDPLLPQTEAAPPKLKMQKEVGLFGAVAMLTGIVVGSGIFVSPQFVIKDVGSPMMALAVWFACGVYSTLGALCYAELGVMIPQSGGDYIYIYEAFGSLPAFIFLWVALVVINPITIAVVALSFGNYMVSEFFKDVPIPYPIPRMLGFCLISVLVCLNCYKSRWSQILNTICMVTKIISMLAIIVAAIVYLARGKTENMTKENWLDNANYNPSAFAMAFYGGIFSYAGWNYVNFVTEEMRSPEKNLPRAIYISLPMITLIYVVLNTCYFVAIPAVVFPTVKAVAFTFSENTMGWFRYIIPVGVCVSCMGTVNGMLFAVSRMFFAGARRGHLPELLSMINVKSLTPVPSIIVLGFFSFIYSLNPKIDELLGILCFAVSAVTTMSILALLKMRLWDKRNPNRPLKIFIGIPIVFLILCLYVLVAPFFQKPILLAFASGMILSGIPVYFLFVYWKNKPNWLYKPWKGFTHFVQKLLLCATTEEDKNK</sequence>
<feature type="transmembrane region" description="Helical" evidence="6">
    <location>
        <begin position="536"/>
        <end position="559"/>
    </location>
</feature>
<protein>
    <submittedName>
        <fullName evidence="8">Large neutral amino acids transporter small subunit 1</fullName>
    </submittedName>
</protein>
<feature type="transmembrane region" description="Helical" evidence="6">
    <location>
        <begin position="502"/>
        <end position="524"/>
    </location>
</feature>
<dbReference type="AlphaFoldDB" id="A0A7E4UZN3"/>